<dbReference type="PANTHER" id="PTHR30290:SF10">
    <property type="entry name" value="PERIPLASMIC OLIGOPEPTIDE-BINDING PROTEIN-RELATED"/>
    <property type="match status" value="1"/>
</dbReference>
<dbReference type="Gene3D" id="3.90.76.10">
    <property type="entry name" value="Dipeptide-binding Protein, Domain 1"/>
    <property type="match status" value="1"/>
</dbReference>
<dbReference type="PANTHER" id="PTHR30290">
    <property type="entry name" value="PERIPLASMIC BINDING COMPONENT OF ABC TRANSPORTER"/>
    <property type="match status" value="1"/>
</dbReference>
<name>A0A6J6G0H7_9ZZZZ</name>
<evidence type="ECO:0000256" key="2">
    <source>
        <dbReference type="ARBA" id="ARBA00005695"/>
    </source>
</evidence>
<comment type="subcellular location">
    <subcellularLocation>
        <location evidence="1">Cell envelope</location>
    </subcellularLocation>
</comment>
<dbReference type="Gene3D" id="3.10.105.10">
    <property type="entry name" value="Dipeptide-binding Protein, Domain 3"/>
    <property type="match status" value="1"/>
</dbReference>
<dbReference type="EMBL" id="CAEZZB010000007">
    <property type="protein sequence ID" value="CAB4739070.1"/>
    <property type="molecule type" value="Genomic_DNA"/>
</dbReference>
<dbReference type="AlphaFoldDB" id="A0A6J6G0H7"/>
<proteinExistence type="inferred from homology"/>
<evidence type="ECO:0000313" key="6">
    <source>
        <dbReference type="EMBL" id="CAB4590438.1"/>
    </source>
</evidence>
<evidence type="ECO:0000259" key="5">
    <source>
        <dbReference type="Pfam" id="PF00496"/>
    </source>
</evidence>
<protein>
    <submittedName>
        <fullName evidence="6">Unannotated protein</fullName>
    </submittedName>
</protein>
<accession>A0A6J6G0H7</accession>
<dbReference type="InterPro" id="IPR039424">
    <property type="entry name" value="SBP_5"/>
</dbReference>
<comment type="similarity">
    <text evidence="2">Belongs to the bacterial solute-binding protein 5 family.</text>
</comment>
<evidence type="ECO:0000256" key="1">
    <source>
        <dbReference type="ARBA" id="ARBA00004196"/>
    </source>
</evidence>
<dbReference type="GO" id="GO:0030313">
    <property type="term" value="C:cell envelope"/>
    <property type="evidence" value="ECO:0007669"/>
    <property type="project" value="UniProtKB-SubCell"/>
</dbReference>
<dbReference type="InterPro" id="IPR030678">
    <property type="entry name" value="Peptide/Ni-bd"/>
</dbReference>
<evidence type="ECO:0000256" key="4">
    <source>
        <dbReference type="ARBA" id="ARBA00022729"/>
    </source>
</evidence>
<dbReference type="SUPFAM" id="SSF53850">
    <property type="entry name" value="Periplasmic binding protein-like II"/>
    <property type="match status" value="1"/>
</dbReference>
<reference evidence="6" key="1">
    <citation type="submission" date="2020-05" db="EMBL/GenBank/DDBJ databases">
        <authorList>
            <person name="Chiriac C."/>
            <person name="Salcher M."/>
            <person name="Ghai R."/>
            <person name="Kavagutti S V."/>
        </authorList>
    </citation>
    <scope>NUCLEOTIDE SEQUENCE</scope>
</reference>
<dbReference type="GO" id="GO:0015833">
    <property type="term" value="P:peptide transport"/>
    <property type="evidence" value="ECO:0007669"/>
    <property type="project" value="TreeGrafter"/>
</dbReference>
<dbReference type="CDD" id="cd08512">
    <property type="entry name" value="PBP2_NikA_DppA_OppA_like_7"/>
    <property type="match status" value="1"/>
</dbReference>
<dbReference type="Gene3D" id="3.40.190.10">
    <property type="entry name" value="Periplasmic binding protein-like II"/>
    <property type="match status" value="1"/>
</dbReference>
<sequence length="538" mass="58979">MKNILGFRKSFRSITLFVSSFALLMGVIVIPGGVQAANAAPSTLVVGVPSFPGSWDQDYVGFDLVALSLYKNIYPYMIDYSVKTVAGKSVQNPENIIPTFAESFKADSSGKVWTLKLKKGIKFPSGNEMTSADVKWSKDRAFAAKANVAGVYRNIGLTAPDQVVVVDKYTVRFDQTFANPMTPQIQAISLFVFDSVLVKSHATASDEWAKDWVAKNPQAGGYYNVDSFIQGQEIVLVANPQYPGADKPLTQKIILKVIPSSANMRLQLEKGDIDIALGLPSSDIVALKKNNDINVISSPSNTTDEIQLNTNIAPLDNRKVRQAIAFAIPYGTLINAVYNKDARTAQSPFPIEMPGSSKKGYPYRYSLSKAKELMSEAGVSGITTEFAYASSDVNQAKLGVIIQASLERIGIKLKLTPLDPATLSARRTKKDIPMQIASGQQWVNDVEYLLSTSFTKTSFLNYANFSNAEIDTIFAKSHTVGSPAERLKLWTRVQDILANEVPWIMLAQPNFNLPVGKTVKGWVQPVDGLFRLQYLSKS</sequence>
<evidence type="ECO:0000313" key="7">
    <source>
        <dbReference type="EMBL" id="CAB4739070.1"/>
    </source>
</evidence>
<dbReference type="GO" id="GO:0042597">
    <property type="term" value="C:periplasmic space"/>
    <property type="evidence" value="ECO:0007669"/>
    <property type="project" value="UniProtKB-ARBA"/>
</dbReference>
<dbReference type="GO" id="GO:1904680">
    <property type="term" value="F:peptide transmembrane transporter activity"/>
    <property type="evidence" value="ECO:0007669"/>
    <property type="project" value="TreeGrafter"/>
</dbReference>
<dbReference type="Pfam" id="PF00496">
    <property type="entry name" value="SBP_bac_5"/>
    <property type="match status" value="1"/>
</dbReference>
<organism evidence="6">
    <name type="scientific">freshwater metagenome</name>
    <dbReference type="NCBI Taxonomy" id="449393"/>
    <lineage>
        <taxon>unclassified sequences</taxon>
        <taxon>metagenomes</taxon>
        <taxon>ecological metagenomes</taxon>
    </lineage>
</organism>
<dbReference type="PIRSF" id="PIRSF002741">
    <property type="entry name" value="MppA"/>
    <property type="match status" value="1"/>
</dbReference>
<keyword evidence="3" id="KW-0813">Transport</keyword>
<dbReference type="GO" id="GO:0043190">
    <property type="term" value="C:ATP-binding cassette (ABC) transporter complex"/>
    <property type="evidence" value="ECO:0007669"/>
    <property type="project" value="InterPro"/>
</dbReference>
<feature type="domain" description="Solute-binding protein family 5" evidence="5">
    <location>
        <begin position="96"/>
        <end position="458"/>
    </location>
</feature>
<gene>
    <name evidence="6" type="ORF">UFOPK1795_00559</name>
    <name evidence="7" type="ORF">UFOPK2816_00161</name>
</gene>
<keyword evidence="4" id="KW-0732">Signal</keyword>
<evidence type="ECO:0000256" key="3">
    <source>
        <dbReference type="ARBA" id="ARBA00022448"/>
    </source>
</evidence>
<dbReference type="InterPro" id="IPR000914">
    <property type="entry name" value="SBP_5_dom"/>
</dbReference>
<dbReference type="EMBL" id="CAEZUG010000024">
    <property type="protein sequence ID" value="CAB4590438.1"/>
    <property type="molecule type" value="Genomic_DNA"/>
</dbReference>